<sequence>MFTESIRVKGNLEVVLLDENGIQKDYRKVDNLVVAVGKDVIASRLVGNSLPVFSHMAVGSSATAAATSQTALGGELGRVALDSTSRSSNTITYTATFGAGTGTGSLAEAGVFNAVSTGNMLCRTTFSTVTKAAGDTIVITWNVTVA</sequence>
<reference evidence="1" key="1">
    <citation type="submission" date="2020-05" db="EMBL/GenBank/DDBJ databases">
        <authorList>
            <person name="Chiriac C."/>
            <person name="Salcher M."/>
            <person name="Ghai R."/>
            <person name="Kavagutti S V."/>
        </authorList>
    </citation>
    <scope>NUCLEOTIDE SEQUENCE</scope>
</reference>
<protein>
    <submittedName>
        <fullName evidence="1">Uncharacterized protein</fullName>
    </submittedName>
</protein>
<organism evidence="1">
    <name type="scientific">uncultured Caudovirales phage</name>
    <dbReference type="NCBI Taxonomy" id="2100421"/>
    <lineage>
        <taxon>Viruses</taxon>
        <taxon>Duplodnaviria</taxon>
        <taxon>Heunggongvirae</taxon>
        <taxon>Uroviricota</taxon>
        <taxon>Caudoviricetes</taxon>
        <taxon>Peduoviridae</taxon>
        <taxon>Maltschvirus</taxon>
        <taxon>Maltschvirus maltsch</taxon>
    </lineage>
</organism>
<evidence type="ECO:0000313" key="1">
    <source>
        <dbReference type="EMBL" id="CAB5221889.1"/>
    </source>
</evidence>
<name>A0A6J7WUX8_9CAUD</name>
<accession>A0A6J7WUX8</accession>
<dbReference type="EMBL" id="LR798294">
    <property type="protein sequence ID" value="CAB5221889.1"/>
    <property type="molecule type" value="Genomic_DNA"/>
</dbReference>
<proteinExistence type="predicted"/>
<gene>
    <name evidence="1" type="ORF">UFOVP242_125</name>
</gene>